<reference evidence="2" key="1">
    <citation type="journal article" date="2023" name="Front. Plant Sci.">
        <title>Chromosomal-level genome assembly of Melastoma candidum provides insights into trichome evolution.</title>
        <authorList>
            <person name="Zhong Y."/>
            <person name="Wu W."/>
            <person name="Sun C."/>
            <person name="Zou P."/>
            <person name="Liu Y."/>
            <person name="Dai S."/>
            <person name="Zhou R."/>
        </authorList>
    </citation>
    <scope>NUCLEOTIDE SEQUENCE [LARGE SCALE GENOMIC DNA]</scope>
</reference>
<comment type="caution">
    <text evidence="1">The sequence shown here is derived from an EMBL/GenBank/DDBJ whole genome shotgun (WGS) entry which is preliminary data.</text>
</comment>
<dbReference type="Proteomes" id="UP001057402">
    <property type="component" value="Chromosome 6"/>
</dbReference>
<organism evidence="1 2">
    <name type="scientific">Melastoma candidum</name>
    <dbReference type="NCBI Taxonomy" id="119954"/>
    <lineage>
        <taxon>Eukaryota</taxon>
        <taxon>Viridiplantae</taxon>
        <taxon>Streptophyta</taxon>
        <taxon>Embryophyta</taxon>
        <taxon>Tracheophyta</taxon>
        <taxon>Spermatophyta</taxon>
        <taxon>Magnoliopsida</taxon>
        <taxon>eudicotyledons</taxon>
        <taxon>Gunneridae</taxon>
        <taxon>Pentapetalae</taxon>
        <taxon>rosids</taxon>
        <taxon>malvids</taxon>
        <taxon>Myrtales</taxon>
        <taxon>Melastomataceae</taxon>
        <taxon>Melastomatoideae</taxon>
        <taxon>Melastomateae</taxon>
        <taxon>Melastoma</taxon>
    </lineage>
</organism>
<sequence>MSNSKPVSTPMEVGAKLCKIDEGEKVDPTLFKSLVGCLRYLTCTRPDILFSVGIVSRFMDMPTTKHMKAAKRILKYLKSTNDFGLFYSSNEFQLVGYCDSDFAGDLDDRKSTTGFVFFMGYNAISWSSKKQAIVTLSSCDAEYVVITACTCHAIWLRRKLKVIGLAENEATTIFVDNKSTQALARNPVYLDRSKHIDMHYHFIRESVMKKEIKLEYVKSADQVTDIFTKPPGVDIFSKMRSMLGVMKKINFKREC</sequence>
<name>A0ACB9QD89_9MYRT</name>
<accession>A0ACB9QD89</accession>
<evidence type="ECO:0000313" key="2">
    <source>
        <dbReference type="Proteomes" id="UP001057402"/>
    </source>
</evidence>
<keyword evidence="2" id="KW-1185">Reference proteome</keyword>
<evidence type="ECO:0000313" key="1">
    <source>
        <dbReference type="EMBL" id="KAI4364351.1"/>
    </source>
</evidence>
<protein>
    <submittedName>
        <fullName evidence="1">Uncharacterized protein</fullName>
    </submittedName>
</protein>
<gene>
    <name evidence="1" type="ORF">MLD38_020457</name>
</gene>
<dbReference type="EMBL" id="CM042885">
    <property type="protein sequence ID" value="KAI4364351.1"/>
    <property type="molecule type" value="Genomic_DNA"/>
</dbReference>
<proteinExistence type="predicted"/>